<dbReference type="Proteomes" id="UP000032180">
    <property type="component" value="Chromosome 3"/>
</dbReference>
<proteinExistence type="predicted"/>
<accession>A0A0D9VR35</accession>
<name>A0A0D9VR35_9ORYZ</name>
<organism evidence="1 2">
    <name type="scientific">Leersia perrieri</name>
    <dbReference type="NCBI Taxonomy" id="77586"/>
    <lineage>
        <taxon>Eukaryota</taxon>
        <taxon>Viridiplantae</taxon>
        <taxon>Streptophyta</taxon>
        <taxon>Embryophyta</taxon>
        <taxon>Tracheophyta</taxon>
        <taxon>Spermatophyta</taxon>
        <taxon>Magnoliopsida</taxon>
        <taxon>Liliopsida</taxon>
        <taxon>Poales</taxon>
        <taxon>Poaceae</taxon>
        <taxon>BOP clade</taxon>
        <taxon>Oryzoideae</taxon>
        <taxon>Oryzeae</taxon>
        <taxon>Oryzinae</taxon>
        <taxon>Leersia</taxon>
    </lineage>
</organism>
<dbReference type="PANTHER" id="PTHR36730:SF1">
    <property type="entry name" value="CATHEPSIN PROPEPTIDE INHIBITOR DOMAIN-CONTAINING PROTEIN"/>
    <property type="match status" value="1"/>
</dbReference>
<sequence length="172" mass="18759">MLGLRGLVAAPPATAAPPPRARCSAATTTTTLAPEKKTAFHGRFPLAIVPAAAASLSLVLWSSPVHAGILSGFTGLESVPGPDLPRVEFLEKWNAENQKKYAEFDSRFKSSKVLKDLLEKSKQNKLKNEREIQDKYCLRGAEWGVGDCSTEGMTDQEKEDFITELKKRTGAE</sequence>
<dbReference type="eggNOG" id="ENOG502S18G">
    <property type="taxonomic scope" value="Eukaryota"/>
</dbReference>
<dbReference type="STRING" id="77586.A0A0D9VR35"/>
<dbReference type="HOGENOM" id="CLU_124149_1_0_1"/>
<evidence type="ECO:0000313" key="1">
    <source>
        <dbReference type="EnsemblPlants" id="LPERR03G07280.1"/>
    </source>
</evidence>
<protein>
    <submittedName>
        <fullName evidence="1">Uncharacterized protein</fullName>
    </submittedName>
</protein>
<dbReference type="Gramene" id="LPERR03G07280.1">
    <property type="protein sequence ID" value="LPERR03G07280.1"/>
    <property type="gene ID" value="LPERR03G07280"/>
</dbReference>
<dbReference type="PANTHER" id="PTHR36730">
    <property type="entry name" value="OS03G0210700 PROTEIN"/>
    <property type="match status" value="1"/>
</dbReference>
<dbReference type="EnsemblPlants" id="LPERR03G07280.1">
    <property type="protein sequence ID" value="LPERR03G07280.1"/>
    <property type="gene ID" value="LPERR03G07280"/>
</dbReference>
<evidence type="ECO:0000313" key="2">
    <source>
        <dbReference type="Proteomes" id="UP000032180"/>
    </source>
</evidence>
<reference evidence="1 2" key="1">
    <citation type="submission" date="2012-08" db="EMBL/GenBank/DDBJ databases">
        <title>Oryza genome evolution.</title>
        <authorList>
            <person name="Wing R.A."/>
        </authorList>
    </citation>
    <scope>NUCLEOTIDE SEQUENCE</scope>
</reference>
<reference evidence="1" key="3">
    <citation type="submission" date="2015-04" db="UniProtKB">
        <authorList>
            <consortium name="EnsemblPlants"/>
        </authorList>
    </citation>
    <scope>IDENTIFICATION</scope>
</reference>
<dbReference type="AlphaFoldDB" id="A0A0D9VR35"/>
<keyword evidence="2" id="KW-1185">Reference proteome</keyword>
<reference evidence="2" key="2">
    <citation type="submission" date="2013-12" db="EMBL/GenBank/DDBJ databases">
        <authorList>
            <person name="Yu Y."/>
            <person name="Lee S."/>
            <person name="de Baynast K."/>
            <person name="Wissotski M."/>
            <person name="Liu L."/>
            <person name="Talag J."/>
            <person name="Goicoechea J."/>
            <person name="Angelova A."/>
            <person name="Jetty R."/>
            <person name="Kudrna D."/>
            <person name="Golser W."/>
            <person name="Rivera L."/>
            <person name="Zhang J."/>
            <person name="Wing R."/>
        </authorList>
    </citation>
    <scope>NUCLEOTIDE SEQUENCE</scope>
</reference>